<feature type="transmembrane region" description="Helical" evidence="1">
    <location>
        <begin position="138"/>
        <end position="157"/>
    </location>
</feature>
<evidence type="ECO:0000313" key="2">
    <source>
        <dbReference type="EMBL" id="QJA91678.1"/>
    </source>
</evidence>
<sequence length="354" mass="38933">MSEVPYMAVALLGLIYLERGLSRPEGCEAMVVGIVLSFLGCLLRTAGVALPVALVVALCMRRRWAEAVLPAVGVVIVVLMAPAYGREFWAVSPYYPELGSVSLVGLAQRIGLNALWYGFHGIPSLILPFLYARPMPGVGPEVFFSGAILAGLGWYLWAWGHKGHILALYLAVHLGMCLLWPEVWADVRFLVPVIPIIFLAVVWSGCRVMRRLPRAQVAVLTLVILAGASTSWAQRQTAGVYPPEWDSYFGAARWVREHIREDVVVACRKPSLFEVVSGRQCVSYPYGGPHTVVAHLERNRVGLVVLDRLGYPQTVRHLLPAIREFKAQFSPIVRGGEPATLILGFKARGEDGKE</sequence>
<protein>
    <recommendedName>
        <fullName evidence="3">Glycosyltransferase RgtA/B/C/D-like domain-containing protein</fullName>
    </recommendedName>
</protein>
<reference evidence="2" key="1">
    <citation type="submission" date="2020-03" db="EMBL/GenBank/DDBJ databases">
        <title>The deep terrestrial virosphere.</title>
        <authorList>
            <person name="Holmfeldt K."/>
            <person name="Nilsson E."/>
            <person name="Simone D."/>
            <person name="Lopez-Fernandez M."/>
            <person name="Wu X."/>
            <person name="de Brujin I."/>
            <person name="Lundin D."/>
            <person name="Andersson A."/>
            <person name="Bertilsson S."/>
            <person name="Dopson M."/>
        </authorList>
    </citation>
    <scope>NUCLEOTIDE SEQUENCE</scope>
    <source>
        <strain evidence="2">MM415B03290</strain>
    </source>
</reference>
<proteinExistence type="predicted"/>
<keyword evidence="1" id="KW-1133">Transmembrane helix</keyword>
<feature type="transmembrane region" description="Helical" evidence="1">
    <location>
        <begin position="32"/>
        <end position="60"/>
    </location>
</feature>
<feature type="transmembrane region" description="Helical" evidence="1">
    <location>
        <begin position="114"/>
        <end position="132"/>
    </location>
</feature>
<evidence type="ECO:0008006" key="3">
    <source>
        <dbReference type="Google" id="ProtNLM"/>
    </source>
</evidence>
<organism evidence="2">
    <name type="scientific">viral metagenome</name>
    <dbReference type="NCBI Taxonomy" id="1070528"/>
    <lineage>
        <taxon>unclassified sequences</taxon>
        <taxon>metagenomes</taxon>
        <taxon>organismal metagenomes</taxon>
    </lineage>
</organism>
<accession>A0A6M3LF67</accession>
<name>A0A6M3LF67_9ZZZZ</name>
<keyword evidence="1" id="KW-0472">Membrane</keyword>
<evidence type="ECO:0000256" key="1">
    <source>
        <dbReference type="SAM" id="Phobius"/>
    </source>
</evidence>
<dbReference type="EMBL" id="MT143005">
    <property type="protein sequence ID" value="QJA91678.1"/>
    <property type="molecule type" value="Genomic_DNA"/>
</dbReference>
<keyword evidence="1" id="KW-0812">Transmembrane</keyword>
<gene>
    <name evidence="2" type="ORF">MM415B03290_0004</name>
</gene>
<feature type="transmembrane region" description="Helical" evidence="1">
    <location>
        <begin position="187"/>
        <end position="205"/>
    </location>
</feature>
<feature type="transmembrane region" description="Helical" evidence="1">
    <location>
        <begin position="67"/>
        <end position="85"/>
    </location>
</feature>
<dbReference type="AlphaFoldDB" id="A0A6M3LF67"/>